<evidence type="ECO:0000313" key="1">
    <source>
        <dbReference type="EMBL" id="AKY02198.1"/>
    </source>
</evidence>
<keyword evidence="2" id="KW-1185">Reference proteome</keyword>
<sequence>MTTATTLVPLTALSAGLIASLDVRTWLDHTRDNRVFSPLLLSYPATRFGPVDPAEVEQQMLSVAAALDAAPASSGLPDVGERVTVRSGGMMLHFNDCPYALRLPQCHSQWAAAIQGLGRVLVIVGLDELSSTATRDEVDEYLEAAANGDRLYFGLATVTDKPYRGRSTQRLP</sequence>
<gene>
    <name evidence="1" type="ORF">SF1_490</name>
</gene>
<evidence type="ECO:0000313" key="2">
    <source>
        <dbReference type="Proteomes" id="UP000201570"/>
    </source>
</evidence>
<proteinExistence type="predicted"/>
<organism evidence="1 2">
    <name type="scientific">Streptomyces phage SF1</name>
    <dbReference type="NCBI Taxonomy" id="1690817"/>
    <lineage>
        <taxon>Viruses</taxon>
        <taxon>Duplodnaviria</taxon>
        <taxon>Heunggongvirae</taxon>
        <taxon>Uroviricota</taxon>
        <taxon>Caudoviricetes</taxon>
        <taxon>Sfunavirus</taxon>
        <taxon>Sfunavirus SF1</taxon>
    </lineage>
</organism>
<accession>A0A0K1Y5B1</accession>
<dbReference type="OrthoDB" id="31003at10239"/>
<protein>
    <submittedName>
        <fullName evidence="1">Uncharacterized protein</fullName>
    </submittedName>
</protein>
<dbReference type="GeneID" id="26626381"/>
<name>A0A0K1Y5B1_9CAUD</name>
<reference evidence="1 2" key="1">
    <citation type="submission" date="2015-06" db="EMBL/GenBank/DDBJ databases">
        <title>Complete genomic sequence analysis of Two virulent actinophages of Streptomyces flavovirens.</title>
        <authorList>
            <person name="Sharaf A."/>
            <person name="Marie E."/>
            <person name="ElBaz R."/>
            <person name="Elmaghraby I."/>
            <person name="Mercati F."/>
        </authorList>
    </citation>
    <scope>NUCLEOTIDE SEQUENCE [LARGE SCALE GENOMIC DNA]</scope>
</reference>
<dbReference type="EMBL" id="KT221033">
    <property type="protein sequence ID" value="AKY02198.1"/>
    <property type="molecule type" value="Genomic_DNA"/>
</dbReference>
<dbReference type="RefSeq" id="YP_009199297.1">
    <property type="nucleotide sequence ID" value="NC_028807.1"/>
</dbReference>
<dbReference type="KEGG" id="vg:26626381"/>
<dbReference type="Proteomes" id="UP000201570">
    <property type="component" value="Segment"/>
</dbReference>